<organism evidence="5 6">
    <name type="scientific">Algoriphagus chordae</name>
    <dbReference type="NCBI Taxonomy" id="237019"/>
    <lineage>
        <taxon>Bacteria</taxon>
        <taxon>Pseudomonadati</taxon>
        <taxon>Bacteroidota</taxon>
        <taxon>Cytophagia</taxon>
        <taxon>Cytophagales</taxon>
        <taxon>Cyclobacteriaceae</taxon>
        <taxon>Algoriphagus</taxon>
    </lineage>
</organism>
<dbReference type="InterPro" id="IPR024607">
    <property type="entry name" value="Sulfatase_CS"/>
</dbReference>
<protein>
    <submittedName>
        <fullName evidence="5">Arylsulfatase A-like enzyme</fullName>
    </submittedName>
</protein>
<dbReference type="GO" id="GO:0008484">
    <property type="term" value="F:sulfuric ester hydrolase activity"/>
    <property type="evidence" value="ECO:0007669"/>
    <property type="project" value="TreeGrafter"/>
</dbReference>
<dbReference type="Proteomes" id="UP000248882">
    <property type="component" value="Unassembled WGS sequence"/>
</dbReference>
<comment type="caution">
    <text evidence="5">The sequence shown here is derived from an EMBL/GenBank/DDBJ whole genome shotgun (WGS) entry which is preliminary data.</text>
</comment>
<keyword evidence="2" id="KW-0479">Metal-binding</keyword>
<evidence type="ECO:0000256" key="3">
    <source>
        <dbReference type="ARBA" id="ARBA00022801"/>
    </source>
</evidence>
<keyword evidence="3" id="KW-0378">Hydrolase</keyword>
<name>A0A2W7RQM5_9BACT</name>
<reference evidence="5 6" key="1">
    <citation type="submission" date="2018-06" db="EMBL/GenBank/DDBJ databases">
        <title>Genomic Encyclopedia of Archaeal and Bacterial Type Strains, Phase II (KMG-II): from individual species to whole genera.</title>
        <authorList>
            <person name="Goeker M."/>
        </authorList>
    </citation>
    <scope>NUCLEOTIDE SEQUENCE [LARGE SCALE GENOMIC DNA]</scope>
    <source>
        <strain evidence="5 6">DSM 19830</strain>
    </source>
</reference>
<keyword evidence="6" id="KW-1185">Reference proteome</keyword>
<evidence type="ECO:0000313" key="6">
    <source>
        <dbReference type="Proteomes" id="UP000248882"/>
    </source>
</evidence>
<dbReference type="GO" id="GO:0046872">
    <property type="term" value="F:metal ion binding"/>
    <property type="evidence" value="ECO:0007669"/>
    <property type="project" value="UniProtKB-KW"/>
</dbReference>
<dbReference type="RefSeq" id="WP_111316794.1">
    <property type="nucleotide sequence ID" value="NZ_QKZT01000002.1"/>
</dbReference>
<dbReference type="Gene3D" id="3.40.720.10">
    <property type="entry name" value="Alkaline Phosphatase, subunit A"/>
    <property type="match status" value="1"/>
</dbReference>
<dbReference type="Gene3D" id="3.30.1120.10">
    <property type="match status" value="1"/>
</dbReference>
<dbReference type="Pfam" id="PF00884">
    <property type="entry name" value="Sulfatase"/>
    <property type="match status" value="1"/>
</dbReference>
<dbReference type="EMBL" id="QKZT01000002">
    <property type="protein sequence ID" value="PZX56779.1"/>
    <property type="molecule type" value="Genomic_DNA"/>
</dbReference>
<dbReference type="InterPro" id="IPR000917">
    <property type="entry name" value="Sulfatase_N"/>
</dbReference>
<sequence length="496" mass="57055">MTDIVNLFIVKLRDYKFLVGLNLLLLFNYVVPFKSLAQSEKPNVIFILADQWRADAVGYAGNTDVITPNLDRLAKESLVFDNAVTVMAVCAPWRASFLTGQYPLTNGVFYNDKPLPSEALTMAEIYKEQGYQTGYIGKWHLNGHKRGEDAFSARDKPVTKDRRQGFDYWKVREVTHDYNNSFYFDENDEKQYWKGYDAFSQTDSAISYIKKNKDNPFLLMMSWGPPHNPYQTAPQEYQEMYDAASLTLRPNVPENLQDSARKVIAGYYAHITALDKAMGDLIETLESEGLTENTILVFTSEHGDMLFSKGFLRKQRPWDESIKVPMLIRYPDKINKSRKIKGPIDTPDLLPTLLGLSDISIPNSIEGTDFSSALLSGKDIENDGALIMLPVPFHEWNFSNGGREYRGIRTERYTYVKDLQGPWLLYDNKKDPFQNKNLINQSAYSELQDSLEKILQAKLDDTNDSFLPADDYMSQWNYLYDKQDSIRAPDYLQMNR</sequence>
<comment type="similarity">
    <text evidence="1">Belongs to the sulfatase family.</text>
</comment>
<dbReference type="PANTHER" id="PTHR45953:SF1">
    <property type="entry name" value="IDURONATE 2-SULFATASE"/>
    <property type="match status" value="1"/>
</dbReference>
<proteinExistence type="inferred from homology"/>
<feature type="domain" description="Sulfatase N-terminal" evidence="4">
    <location>
        <begin position="42"/>
        <end position="358"/>
    </location>
</feature>
<dbReference type="AlphaFoldDB" id="A0A2W7RQM5"/>
<dbReference type="InterPro" id="IPR017850">
    <property type="entry name" value="Alkaline_phosphatase_core_sf"/>
</dbReference>
<dbReference type="SUPFAM" id="SSF53649">
    <property type="entry name" value="Alkaline phosphatase-like"/>
    <property type="match status" value="1"/>
</dbReference>
<dbReference type="OrthoDB" id="9789742at2"/>
<evidence type="ECO:0000313" key="5">
    <source>
        <dbReference type="EMBL" id="PZX56779.1"/>
    </source>
</evidence>
<dbReference type="CDD" id="cd16034">
    <property type="entry name" value="sulfatase_like"/>
    <property type="match status" value="1"/>
</dbReference>
<dbReference type="GO" id="GO:0005737">
    <property type="term" value="C:cytoplasm"/>
    <property type="evidence" value="ECO:0007669"/>
    <property type="project" value="TreeGrafter"/>
</dbReference>
<dbReference type="PANTHER" id="PTHR45953">
    <property type="entry name" value="IDURONATE 2-SULFATASE"/>
    <property type="match status" value="1"/>
</dbReference>
<evidence type="ECO:0000256" key="2">
    <source>
        <dbReference type="ARBA" id="ARBA00022723"/>
    </source>
</evidence>
<evidence type="ECO:0000259" key="4">
    <source>
        <dbReference type="Pfam" id="PF00884"/>
    </source>
</evidence>
<dbReference type="PROSITE" id="PS00149">
    <property type="entry name" value="SULFATASE_2"/>
    <property type="match status" value="1"/>
</dbReference>
<accession>A0A2W7RQM5</accession>
<gene>
    <name evidence="5" type="ORF">LV85_00712</name>
</gene>
<evidence type="ECO:0000256" key="1">
    <source>
        <dbReference type="ARBA" id="ARBA00008779"/>
    </source>
</evidence>